<organism evidence="2 3">
    <name type="scientific">Gloeobacter morelensis MG652769</name>
    <dbReference type="NCBI Taxonomy" id="2781736"/>
    <lineage>
        <taxon>Bacteria</taxon>
        <taxon>Bacillati</taxon>
        <taxon>Cyanobacteriota</taxon>
        <taxon>Cyanophyceae</taxon>
        <taxon>Gloeobacterales</taxon>
        <taxon>Gloeobacteraceae</taxon>
        <taxon>Gloeobacter</taxon>
        <taxon>Gloeobacter morelensis</taxon>
    </lineage>
</organism>
<dbReference type="InterPro" id="IPR000845">
    <property type="entry name" value="Nucleoside_phosphorylase_d"/>
</dbReference>
<evidence type="ECO:0000313" key="2">
    <source>
        <dbReference type="EMBL" id="UFP94189.1"/>
    </source>
</evidence>
<reference evidence="2 3" key="1">
    <citation type="journal article" date="2021" name="Genome Biol. Evol.">
        <title>Complete Genome Sequencing of a Novel Gloeobacter Species from a Waterfall Cave in Mexico.</title>
        <authorList>
            <person name="Saw J.H."/>
            <person name="Cardona T."/>
            <person name="Montejano G."/>
        </authorList>
    </citation>
    <scope>NUCLEOTIDE SEQUENCE [LARGE SCALE GENOMIC DNA]</scope>
    <source>
        <strain evidence="2">MG652769</strain>
    </source>
</reference>
<evidence type="ECO:0000259" key="1">
    <source>
        <dbReference type="Pfam" id="PF01048"/>
    </source>
</evidence>
<dbReference type="Pfam" id="PF01048">
    <property type="entry name" value="PNP_UDP_1"/>
    <property type="match status" value="1"/>
</dbReference>
<dbReference type="InterPro" id="IPR035994">
    <property type="entry name" value="Nucleoside_phosphorylase_sf"/>
</dbReference>
<dbReference type="Gene3D" id="3.40.50.1580">
    <property type="entry name" value="Nucleoside phosphorylase domain"/>
    <property type="match status" value="1"/>
</dbReference>
<evidence type="ECO:0000313" key="3">
    <source>
        <dbReference type="Proteomes" id="UP001054846"/>
    </source>
</evidence>
<accession>A0ABY3PKP1</accession>
<dbReference type="RefSeq" id="WP_230841245.1">
    <property type="nucleotide sequence ID" value="NZ_CP063845.1"/>
</dbReference>
<name>A0ABY3PKP1_9CYAN</name>
<gene>
    <name evidence="2" type="ORF">ISF26_20900</name>
</gene>
<protein>
    <submittedName>
        <fullName evidence="2">Phosphorylase</fullName>
    </submittedName>
</protein>
<keyword evidence="3" id="KW-1185">Reference proteome</keyword>
<dbReference type="EMBL" id="CP063845">
    <property type="protein sequence ID" value="UFP94189.1"/>
    <property type="molecule type" value="Genomic_DNA"/>
</dbReference>
<feature type="domain" description="Nucleoside phosphorylase" evidence="1">
    <location>
        <begin position="20"/>
        <end position="165"/>
    </location>
</feature>
<proteinExistence type="predicted"/>
<dbReference type="SUPFAM" id="SSF53167">
    <property type="entry name" value="Purine and uridine phosphorylases"/>
    <property type="match status" value="1"/>
</dbReference>
<dbReference type="Proteomes" id="UP001054846">
    <property type="component" value="Chromosome"/>
</dbReference>
<sequence length="220" mass="23049">MPIDYILVPQGAEYEAVRQGVSDRNVAVIAIPAGPTAVKRFLSEFSCRNGSRIWSVGLCGGLSEQLPVGQVVVYRDCQPVRPGAATLPCDPELVQASLLRLERARLVSALGTDRVIVSAAEKQALARQFATRVVDMESYTVLETLRPAGIAVGVVRVVSDGAADDLPDLSGVFDGAGNLQPLALAAALVRSPLAGARLVGGSLIALQVLRIVAKRLSSPA</sequence>